<feature type="compositionally biased region" description="Basic and acidic residues" evidence="1">
    <location>
        <begin position="870"/>
        <end position="881"/>
    </location>
</feature>
<feature type="compositionally biased region" description="Gly residues" evidence="1">
    <location>
        <begin position="785"/>
        <end position="810"/>
    </location>
</feature>
<feature type="region of interest" description="Disordered" evidence="1">
    <location>
        <begin position="364"/>
        <end position="434"/>
    </location>
</feature>
<feature type="compositionally biased region" description="Pro residues" evidence="1">
    <location>
        <begin position="138"/>
        <end position="166"/>
    </location>
</feature>
<feature type="compositionally biased region" description="Polar residues" evidence="1">
    <location>
        <begin position="389"/>
        <end position="398"/>
    </location>
</feature>
<dbReference type="InParanoid" id="A0A165FJ51"/>
<feature type="compositionally biased region" description="Low complexity" evidence="1">
    <location>
        <begin position="181"/>
        <end position="201"/>
    </location>
</feature>
<feature type="region of interest" description="Disordered" evidence="1">
    <location>
        <begin position="464"/>
        <end position="906"/>
    </location>
</feature>
<dbReference type="Proteomes" id="UP000077266">
    <property type="component" value="Unassembled WGS sequence"/>
</dbReference>
<feature type="compositionally biased region" description="Polar residues" evidence="1">
    <location>
        <begin position="591"/>
        <end position="600"/>
    </location>
</feature>
<feature type="compositionally biased region" description="Basic and acidic residues" evidence="1">
    <location>
        <begin position="688"/>
        <end position="699"/>
    </location>
</feature>
<feature type="compositionally biased region" description="Basic and acidic residues" evidence="1">
    <location>
        <begin position="86"/>
        <end position="98"/>
    </location>
</feature>
<accession>A0A165FJ51</accession>
<sequence length="938" mass="101382">MMKGDRLQVQVGGGSTLAATHSPLDKLVRQHSKKARTSPYARPPQVVISPDDEYPREHGHRTHSPVRDSPASQQSQPQSPLLHTRFGRDTSRYSDLSERSSTLDGDSAYQDDLDDAHRPFSHLTTATNHTRASSPDSPVLPPSPGLEIPPPGSFARPPPLQPAPPPRRSDVDPFAFRNYESQQLQRQQSSSSSASVPSVVVHGAQSDDGHSIHSTSSQRESRHRVPVQIPVEDRPRFNFSRPLRRQDPPPPAPSPSHPLPSASPPQLHNPYMRQQQQQQPSGSPPQPPSYARPPPPPIIRTPSPPRPYDEAYDDADSVLAYDAPEPSTPTPRENLFALANKSASGAGGGRHPYAYVSGTPSNYEYDDTASPVEISPLTPHPTQPPLHTFSSPDKNVTTPWARAERRKTLPPQGGFEMQLDNSDVEDEDPDMMSPESERAMAFHAAAFDDASPTRSIMSGVSASVYDDTTLRTQGTARSSAYSTALPAPGRSYEDESPLARLSRAEAESPRATHFDERSGLQRHEYEQDRAFPTHATAHPPYPQQSKSQYAQPLSPEKPAQIEQRSALSPQDTRAYSPQQQQPMHPQDRAFSPQQVRGQSPQPFPRGASPQPYYPQQQQQRAVSPQPARGPSPHPPPVYPPPSADTIYPNSSPTQRERGPSPSPQRGPSPSPQQQQRTPIPPPPPEPQDDPHSKPSRADRGVSYYSTTSSYFPPPSAHPAGHVQLPNAPPSPHFDRPASSTSLYSNYSYYNIPPSPTGSGGGQTPTEERFGHTLVPTATGRDDRGPGAGPSGGGGGGYGAGPSGGGGGYGAGPSNYAGQRNGPSYGAGPSSYGAPPPQPRGSPSSQQGHGREASDSGTLRAARDFVVAGRASEDTIREKDQGRGWFGRRERRPSHESSGRRSPAGTSFYSASCLLHSTPSSLSKCFAERRTDELTFLVP</sequence>
<feature type="compositionally biased region" description="Low complexity" evidence="1">
    <location>
        <begin position="69"/>
        <end position="80"/>
    </location>
</feature>
<feature type="compositionally biased region" description="Pro residues" evidence="1">
    <location>
        <begin position="282"/>
        <end position="306"/>
    </location>
</feature>
<gene>
    <name evidence="2" type="ORF">EXIGLDRAFT_650496</name>
</gene>
<protein>
    <submittedName>
        <fullName evidence="2">Uncharacterized protein</fullName>
    </submittedName>
</protein>
<dbReference type="EMBL" id="KV426082">
    <property type="protein sequence ID" value="KZV89084.1"/>
    <property type="molecule type" value="Genomic_DNA"/>
</dbReference>
<evidence type="ECO:0000256" key="1">
    <source>
        <dbReference type="SAM" id="MobiDB-lite"/>
    </source>
</evidence>
<feature type="compositionally biased region" description="Pro residues" evidence="1">
    <location>
        <begin position="248"/>
        <end position="263"/>
    </location>
</feature>
<feature type="compositionally biased region" description="Basic and acidic residues" evidence="1">
    <location>
        <begin position="502"/>
        <end position="531"/>
    </location>
</feature>
<dbReference type="AlphaFoldDB" id="A0A165FJ51"/>
<keyword evidence="3" id="KW-1185">Reference proteome</keyword>
<evidence type="ECO:0000313" key="2">
    <source>
        <dbReference type="EMBL" id="KZV89084.1"/>
    </source>
</evidence>
<feature type="compositionally biased region" description="Low complexity" evidence="1">
    <location>
        <begin position="264"/>
        <end position="281"/>
    </location>
</feature>
<feature type="compositionally biased region" description="Low complexity" evidence="1">
    <location>
        <begin position="811"/>
        <end position="832"/>
    </location>
</feature>
<feature type="compositionally biased region" description="Pro residues" evidence="1">
    <location>
        <begin position="660"/>
        <end position="670"/>
    </location>
</feature>
<feature type="compositionally biased region" description="Polar residues" evidence="1">
    <location>
        <begin position="470"/>
        <end position="482"/>
    </location>
</feature>
<feature type="compositionally biased region" description="Low complexity" evidence="1">
    <location>
        <begin position="608"/>
        <end position="626"/>
    </location>
</feature>
<feature type="region of interest" description="Disordered" evidence="1">
    <location>
        <begin position="1"/>
        <end position="351"/>
    </location>
</feature>
<feature type="compositionally biased region" description="Polar residues" evidence="1">
    <location>
        <begin position="122"/>
        <end position="132"/>
    </location>
</feature>
<reference evidence="2 3" key="1">
    <citation type="journal article" date="2016" name="Mol. Biol. Evol.">
        <title>Comparative Genomics of Early-Diverging Mushroom-Forming Fungi Provides Insights into the Origins of Lignocellulose Decay Capabilities.</title>
        <authorList>
            <person name="Nagy L.G."/>
            <person name="Riley R."/>
            <person name="Tritt A."/>
            <person name="Adam C."/>
            <person name="Daum C."/>
            <person name="Floudas D."/>
            <person name="Sun H."/>
            <person name="Yadav J.S."/>
            <person name="Pangilinan J."/>
            <person name="Larsson K.H."/>
            <person name="Matsuura K."/>
            <person name="Barry K."/>
            <person name="Labutti K."/>
            <person name="Kuo R."/>
            <person name="Ohm R.A."/>
            <person name="Bhattacharya S.S."/>
            <person name="Shirouzu T."/>
            <person name="Yoshinaga Y."/>
            <person name="Martin F.M."/>
            <person name="Grigoriev I.V."/>
            <person name="Hibbett D.S."/>
        </authorList>
    </citation>
    <scope>NUCLEOTIDE SEQUENCE [LARGE SCALE GENOMIC DNA]</scope>
    <source>
        <strain evidence="2 3">HHB12029</strain>
    </source>
</reference>
<feature type="compositionally biased region" description="Pro residues" evidence="1">
    <location>
        <begin position="627"/>
        <end position="642"/>
    </location>
</feature>
<proteinExistence type="predicted"/>
<name>A0A165FJ51_EXIGL</name>
<organism evidence="2 3">
    <name type="scientific">Exidia glandulosa HHB12029</name>
    <dbReference type="NCBI Taxonomy" id="1314781"/>
    <lineage>
        <taxon>Eukaryota</taxon>
        <taxon>Fungi</taxon>
        <taxon>Dikarya</taxon>
        <taxon>Basidiomycota</taxon>
        <taxon>Agaricomycotina</taxon>
        <taxon>Agaricomycetes</taxon>
        <taxon>Auriculariales</taxon>
        <taxon>Exidiaceae</taxon>
        <taxon>Exidia</taxon>
    </lineage>
</organism>
<feature type="compositionally biased region" description="Polar residues" evidence="1">
    <location>
        <begin position="562"/>
        <end position="583"/>
    </location>
</feature>
<feature type="compositionally biased region" description="Low complexity" evidence="1">
    <location>
        <begin position="736"/>
        <end position="751"/>
    </location>
</feature>
<evidence type="ECO:0000313" key="3">
    <source>
        <dbReference type="Proteomes" id="UP000077266"/>
    </source>
</evidence>